<proteinExistence type="predicted"/>
<dbReference type="EMBL" id="FMYQ01000008">
    <property type="protein sequence ID" value="SDC57648.1"/>
    <property type="molecule type" value="Genomic_DNA"/>
</dbReference>
<dbReference type="Proteomes" id="UP000198908">
    <property type="component" value="Unassembled WGS sequence"/>
</dbReference>
<dbReference type="Gene3D" id="1.10.8.1060">
    <property type="entry name" value="Corynebacterium glutamicum thioredoxin-dependent arsenate reductase, N-terminal domain"/>
    <property type="match status" value="1"/>
</dbReference>
<dbReference type="AlphaFoldDB" id="A0A1G6MPY8"/>
<reference evidence="2" key="1">
    <citation type="submission" date="2016-09" db="EMBL/GenBank/DDBJ databases">
        <authorList>
            <person name="Varghese N."/>
            <person name="Submissions S."/>
        </authorList>
    </citation>
    <scope>NUCLEOTIDE SEQUENCE [LARGE SCALE GENOMIC DNA]</scope>
    <source>
        <strain evidence="2">TNe-862</strain>
    </source>
</reference>
<dbReference type="RefSeq" id="WP_091996772.1">
    <property type="nucleotide sequence ID" value="NZ_FMYQ01000008.1"/>
</dbReference>
<evidence type="ECO:0008006" key="3">
    <source>
        <dbReference type="Google" id="ProtNLM"/>
    </source>
</evidence>
<accession>A0A1G6MPY8</accession>
<gene>
    <name evidence="1" type="ORF">SAMN05421548_10849</name>
</gene>
<sequence length="65" mass="7517">MKQPSVAEVVKAIAAETQMPMETVAKMYEETWAEYSEGARIKDYLTVLVTRRVRENLRNMRTSAH</sequence>
<dbReference type="InterPro" id="IPR021945">
    <property type="entry name" value="DUF3562"/>
</dbReference>
<dbReference type="Pfam" id="PF12085">
    <property type="entry name" value="DUF3562"/>
    <property type="match status" value="1"/>
</dbReference>
<protein>
    <recommendedName>
        <fullName evidence="3">DUF3562 domain-containing protein</fullName>
    </recommendedName>
</protein>
<organism evidence="1 2">
    <name type="scientific">Paraburkholderia lycopersici</name>
    <dbReference type="NCBI Taxonomy" id="416944"/>
    <lineage>
        <taxon>Bacteria</taxon>
        <taxon>Pseudomonadati</taxon>
        <taxon>Pseudomonadota</taxon>
        <taxon>Betaproteobacteria</taxon>
        <taxon>Burkholderiales</taxon>
        <taxon>Burkholderiaceae</taxon>
        <taxon>Paraburkholderia</taxon>
    </lineage>
</organism>
<keyword evidence="2" id="KW-1185">Reference proteome</keyword>
<name>A0A1G6MPY8_9BURK</name>
<dbReference type="NCBIfam" id="NF046112">
    <property type="entry name" value="MSMEG_6209_Nter"/>
    <property type="match status" value="1"/>
</dbReference>
<dbReference type="OrthoDB" id="9022654at2"/>
<evidence type="ECO:0000313" key="1">
    <source>
        <dbReference type="EMBL" id="SDC57648.1"/>
    </source>
</evidence>
<evidence type="ECO:0000313" key="2">
    <source>
        <dbReference type="Proteomes" id="UP000198908"/>
    </source>
</evidence>